<organism evidence="5 6">
    <name type="scientific">Nocardioides thalensis</name>
    <dbReference type="NCBI Taxonomy" id="1914755"/>
    <lineage>
        <taxon>Bacteria</taxon>
        <taxon>Bacillati</taxon>
        <taxon>Actinomycetota</taxon>
        <taxon>Actinomycetes</taxon>
        <taxon>Propionibacteriales</taxon>
        <taxon>Nocardioidaceae</taxon>
        <taxon>Nocardioides</taxon>
    </lineage>
</organism>
<dbReference type="SUPFAM" id="SSF46689">
    <property type="entry name" value="Homeodomain-like"/>
    <property type="match status" value="1"/>
</dbReference>
<dbReference type="AlphaFoldDB" id="A0A853C0I1"/>
<evidence type="ECO:0000313" key="6">
    <source>
        <dbReference type="Proteomes" id="UP000530424"/>
    </source>
</evidence>
<accession>A0A853C0I1</accession>
<dbReference type="Pfam" id="PF00440">
    <property type="entry name" value="TetR_N"/>
    <property type="match status" value="1"/>
</dbReference>
<evidence type="ECO:0000259" key="4">
    <source>
        <dbReference type="PROSITE" id="PS50977"/>
    </source>
</evidence>
<keyword evidence="6" id="KW-1185">Reference proteome</keyword>
<keyword evidence="1 2" id="KW-0238">DNA-binding</keyword>
<feature type="region of interest" description="Disordered" evidence="3">
    <location>
        <begin position="1"/>
        <end position="22"/>
    </location>
</feature>
<gene>
    <name evidence="5" type="ORF">HNR19_001399</name>
</gene>
<dbReference type="PANTHER" id="PTHR30055">
    <property type="entry name" value="HTH-TYPE TRANSCRIPTIONAL REGULATOR RUTR"/>
    <property type="match status" value="1"/>
</dbReference>
<feature type="domain" description="HTH tetR-type" evidence="4">
    <location>
        <begin position="27"/>
        <end position="87"/>
    </location>
</feature>
<sequence length="205" mass="22182">MESPLPLAETRQLPVVGSERPERRDAALNRETLLRAAHELIEELGVQEVTMDAVAQRAGVGKGTLFRRFGSRGGLMAGVLDRSERHWQEAVIGGPPPLGPGAPPLERLLAFGESRMLLNLRHFELIAAAASPGARAFGAMSFTTMHVRYLLGELGVTGDLPYLATALVAPLDIVVLREQVDKADIPVERLRAGWADLVTRVAARP</sequence>
<dbReference type="Proteomes" id="UP000530424">
    <property type="component" value="Unassembled WGS sequence"/>
</dbReference>
<comment type="caution">
    <text evidence="5">The sequence shown here is derived from an EMBL/GenBank/DDBJ whole genome shotgun (WGS) entry which is preliminary data.</text>
</comment>
<dbReference type="PANTHER" id="PTHR30055:SF209">
    <property type="entry name" value="POSSIBLE TRANSCRIPTIONAL REGULATORY PROTEIN (PROBABLY TETR-FAMILY)"/>
    <property type="match status" value="1"/>
</dbReference>
<name>A0A853C0I1_9ACTN</name>
<protein>
    <submittedName>
        <fullName evidence="5">AcrR family transcriptional regulator</fullName>
    </submittedName>
</protein>
<dbReference type="RefSeq" id="WP_179667254.1">
    <property type="nucleotide sequence ID" value="NZ_JACCFP010000001.1"/>
</dbReference>
<evidence type="ECO:0000256" key="2">
    <source>
        <dbReference type="PROSITE-ProRule" id="PRU00335"/>
    </source>
</evidence>
<evidence type="ECO:0000313" key="5">
    <source>
        <dbReference type="EMBL" id="NYJ00701.1"/>
    </source>
</evidence>
<dbReference type="GO" id="GO:0000976">
    <property type="term" value="F:transcription cis-regulatory region binding"/>
    <property type="evidence" value="ECO:0007669"/>
    <property type="project" value="TreeGrafter"/>
</dbReference>
<evidence type="ECO:0000256" key="3">
    <source>
        <dbReference type="SAM" id="MobiDB-lite"/>
    </source>
</evidence>
<feature type="DNA-binding region" description="H-T-H motif" evidence="2">
    <location>
        <begin position="50"/>
        <end position="69"/>
    </location>
</feature>
<dbReference type="InterPro" id="IPR001647">
    <property type="entry name" value="HTH_TetR"/>
</dbReference>
<dbReference type="InterPro" id="IPR050109">
    <property type="entry name" value="HTH-type_TetR-like_transc_reg"/>
</dbReference>
<evidence type="ECO:0000256" key="1">
    <source>
        <dbReference type="ARBA" id="ARBA00023125"/>
    </source>
</evidence>
<proteinExistence type="predicted"/>
<dbReference type="PROSITE" id="PS50977">
    <property type="entry name" value="HTH_TETR_2"/>
    <property type="match status" value="1"/>
</dbReference>
<dbReference type="InterPro" id="IPR009057">
    <property type="entry name" value="Homeodomain-like_sf"/>
</dbReference>
<dbReference type="PRINTS" id="PR00455">
    <property type="entry name" value="HTHTETR"/>
</dbReference>
<dbReference type="EMBL" id="JACCFP010000001">
    <property type="protein sequence ID" value="NYJ00701.1"/>
    <property type="molecule type" value="Genomic_DNA"/>
</dbReference>
<dbReference type="Gene3D" id="1.10.357.10">
    <property type="entry name" value="Tetracycline Repressor, domain 2"/>
    <property type="match status" value="1"/>
</dbReference>
<reference evidence="5 6" key="1">
    <citation type="submission" date="2020-07" db="EMBL/GenBank/DDBJ databases">
        <title>Sequencing the genomes of 1000 actinobacteria strains.</title>
        <authorList>
            <person name="Klenk H.-P."/>
        </authorList>
    </citation>
    <scope>NUCLEOTIDE SEQUENCE [LARGE SCALE GENOMIC DNA]</scope>
    <source>
        <strain evidence="5 6">DSM 103833</strain>
    </source>
</reference>
<dbReference type="GO" id="GO:0003700">
    <property type="term" value="F:DNA-binding transcription factor activity"/>
    <property type="evidence" value="ECO:0007669"/>
    <property type="project" value="TreeGrafter"/>
</dbReference>